<keyword evidence="3" id="KW-1185">Reference proteome</keyword>
<dbReference type="Proteomes" id="UP000283634">
    <property type="component" value="Unassembled WGS sequence"/>
</dbReference>
<organism evidence="2 3">
    <name type="scientific">Trypanosoma rangeli</name>
    <dbReference type="NCBI Taxonomy" id="5698"/>
    <lineage>
        <taxon>Eukaryota</taxon>
        <taxon>Discoba</taxon>
        <taxon>Euglenozoa</taxon>
        <taxon>Kinetoplastea</taxon>
        <taxon>Metakinetoplastina</taxon>
        <taxon>Trypanosomatida</taxon>
        <taxon>Trypanosomatidae</taxon>
        <taxon>Trypanosoma</taxon>
        <taxon>Herpetosoma</taxon>
    </lineage>
</organism>
<dbReference type="GO" id="GO:0016301">
    <property type="term" value="F:kinase activity"/>
    <property type="evidence" value="ECO:0007669"/>
    <property type="project" value="UniProtKB-KW"/>
</dbReference>
<dbReference type="GeneID" id="40330587"/>
<keyword evidence="2" id="KW-0418">Kinase</keyword>
<gene>
    <name evidence="2" type="ORF">TraAM80_06654</name>
</gene>
<dbReference type="RefSeq" id="XP_029236654.1">
    <property type="nucleotide sequence ID" value="XM_029383488.1"/>
</dbReference>
<reference evidence="2 3" key="1">
    <citation type="journal article" date="2018" name="BMC Genomics">
        <title>Genomic comparison of Trypanosoma conorhini and Trypanosoma rangeli to Trypanosoma cruzi strains of high and low virulence.</title>
        <authorList>
            <person name="Bradwell K.R."/>
            <person name="Koparde V.N."/>
            <person name="Matveyev A.V."/>
            <person name="Serrano M.G."/>
            <person name="Alves J.M."/>
            <person name="Parikh H."/>
            <person name="Huang B."/>
            <person name="Lee V."/>
            <person name="Espinosa-Alvarez O."/>
            <person name="Ortiz P.A."/>
            <person name="Costa-Martins A.G."/>
            <person name="Teixeira M.M."/>
            <person name="Buck G.A."/>
        </authorList>
    </citation>
    <scope>NUCLEOTIDE SEQUENCE [LARGE SCALE GENOMIC DNA]</scope>
    <source>
        <strain evidence="2 3">AM80</strain>
    </source>
</reference>
<dbReference type="AlphaFoldDB" id="A0A3R7K5E8"/>
<name>A0A3R7K5E8_TRYRA</name>
<keyword evidence="2" id="KW-0808">Transferase</keyword>
<dbReference type="EMBL" id="MKGL01000251">
    <property type="protein sequence ID" value="RNF01992.1"/>
    <property type="molecule type" value="Genomic_DNA"/>
</dbReference>
<dbReference type="OrthoDB" id="245415at2759"/>
<comment type="caution">
    <text evidence="2">The sequence shown here is derived from an EMBL/GenBank/DDBJ whole genome shotgun (WGS) entry which is preliminary data.</text>
</comment>
<feature type="region of interest" description="Disordered" evidence="1">
    <location>
        <begin position="219"/>
        <end position="238"/>
    </location>
</feature>
<evidence type="ECO:0000313" key="2">
    <source>
        <dbReference type="EMBL" id="RNF01992.1"/>
    </source>
</evidence>
<sequence>MSASMLCRLAMRAMVAAAGDGRHALKAFTAPLMGLSGSMSRSFLARRSRAGWRSMLCPSMPSLKRMARCRYSLILHRSSRGVRLEDLGCVLRWVIHPSSCDMAASDVKRASELWVEGPAVFSGGGMFFVADIAALLRSREAFHWEPLPIMAAHAHNGRFYQMDLDHMARKYAAASCRFLRNCRQKPPSCIASSSTCFVKVPCATFVRCGTRPLLSHCPSGRNGRKTAKEDSENPAEKG</sequence>
<feature type="compositionally biased region" description="Basic and acidic residues" evidence="1">
    <location>
        <begin position="226"/>
        <end position="238"/>
    </location>
</feature>
<protein>
    <submittedName>
        <fullName evidence="2">Fucose kinase</fullName>
    </submittedName>
</protein>
<evidence type="ECO:0000256" key="1">
    <source>
        <dbReference type="SAM" id="MobiDB-lite"/>
    </source>
</evidence>
<proteinExistence type="predicted"/>
<evidence type="ECO:0000313" key="3">
    <source>
        <dbReference type="Proteomes" id="UP000283634"/>
    </source>
</evidence>
<accession>A0A3R7K5E8</accession>